<keyword evidence="7 11" id="KW-1133">Transmembrane helix</keyword>
<dbReference type="SUPFAM" id="SSF48317">
    <property type="entry name" value="Acid phosphatase/Vanadium-dependent haloperoxidase"/>
    <property type="match status" value="1"/>
</dbReference>
<feature type="transmembrane region" description="Helical" evidence="11">
    <location>
        <begin position="28"/>
        <end position="49"/>
    </location>
</feature>
<dbReference type="GeneID" id="10505680"/>
<keyword evidence="4 11" id="KW-0812">Transmembrane</keyword>
<comment type="catalytic activity">
    <reaction evidence="10 11">
        <text>a di-trans,poly-cis-dolichyl diphosphate + H2O = a di-trans,poly-cis-dolichyl phosphate + phosphate + H(+)</text>
        <dbReference type="Rhea" id="RHEA:14385"/>
        <dbReference type="Rhea" id="RHEA-COMP:19498"/>
        <dbReference type="Rhea" id="RHEA-COMP:19506"/>
        <dbReference type="ChEBI" id="CHEBI:15377"/>
        <dbReference type="ChEBI" id="CHEBI:15378"/>
        <dbReference type="ChEBI" id="CHEBI:43474"/>
        <dbReference type="ChEBI" id="CHEBI:57497"/>
        <dbReference type="ChEBI" id="CHEBI:57683"/>
        <dbReference type="EC" id="3.6.1.43"/>
    </reaction>
</comment>
<sequence>MNEEVHTALTFVELTTVHYQHDDPYGLLNAYITLVPIAIAIGVLTLILFRRDIRTVSILLGLLFSECTNYVLKKSIKEHRPTIWKELKKQSYGMPSSHSQFMFFFAVLMTLFYLKKRIRFGSSLFPKVMLASLYFLAAAVAYSRVHLYYHTTKQVIIGSSVGIILGFIWYNVIEKIFRPYLFPIIINHPIGKYFYIRDSSEIDDLLKFEYDNAMKQIHKIHQNKHTHESSGYYNNVNSNKKK</sequence>
<evidence type="ECO:0000256" key="2">
    <source>
        <dbReference type="ARBA" id="ARBA00004922"/>
    </source>
</evidence>
<dbReference type="SMART" id="SM00014">
    <property type="entry name" value="acidPPc"/>
    <property type="match status" value="1"/>
</dbReference>
<dbReference type="EMBL" id="GL871247">
    <property type="protein sequence ID" value="EGC31532.1"/>
    <property type="molecule type" value="Genomic_DNA"/>
</dbReference>
<feature type="transmembrane region" description="Helical" evidence="11">
    <location>
        <begin position="155"/>
        <end position="173"/>
    </location>
</feature>
<dbReference type="FunCoup" id="F0ZWY8">
    <property type="interactions" value="752"/>
</dbReference>
<dbReference type="AlphaFoldDB" id="F0ZWY8"/>
<dbReference type="VEuPathDB" id="AmoebaDB:DICPUDRAFT_39776"/>
<feature type="transmembrane region" description="Helical" evidence="11">
    <location>
        <begin position="124"/>
        <end position="143"/>
    </location>
</feature>
<feature type="region of interest" description="Disordered" evidence="12">
    <location>
        <begin position="221"/>
        <end position="242"/>
    </location>
</feature>
<feature type="transmembrane region" description="Helical" evidence="11">
    <location>
        <begin position="92"/>
        <end position="112"/>
    </location>
</feature>
<dbReference type="PANTHER" id="PTHR11247:SF1">
    <property type="entry name" value="DOLICHYLDIPHOSPHATASE 1"/>
    <property type="match status" value="1"/>
</dbReference>
<evidence type="ECO:0000259" key="13">
    <source>
        <dbReference type="SMART" id="SM00014"/>
    </source>
</evidence>
<dbReference type="GO" id="GO:0047874">
    <property type="term" value="F:dolichyldiphosphatase activity"/>
    <property type="evidence" value="ECO:0000318"/>
    <property type="project" value="GO_Central"/>
</dbReference>
<dbReference type="GO" id="GO:0005789">
    <property type="term" value="C:endoplasmic reticulum membrane"/>
    <property type="evidence" value="ECO:0000318"/>
    <property type="project" value="GO_Central"/>
</dbReference>
<feature type="compositionally biased region" description="Polar residues" evidence="12">
    <location>
        <begin position="229"/>
        <end position="242"/>
    </location>
</feature>
<dbReference type="OrthoDB" id="302705at2759"/>
<evidence type="ECO:0000256" key="12">
    <source>
        <dbReference type="SAM" id="MobiDB-lite"/>
    </source>
</evidence>
<dbReference type="GO" id="GO:0006487">
    <property type="term" value="P:protein N-linked glycosylation"/>
    <property type="evidence" value="ECO:0000318"/>
    <property type="project" value="GO_Central"/>
</dbReference>
<dbReference type="Pfam" id="PF01569">
    <property type="entry name" value="PAP2"/>
    <property type="match status" value="1"/>
</dbReference>
<dbReference type="FunFam" id="1.20.144.10:FF:000003">
    <property type="entry name" value="Dolichyldiphosphatase 1"/>
    <property type="match status" value="1"/>
</dbReference>
<comment type="similarity">
    <text evidence="3 11">Belongs to the dolichyldiphosphatase family.</text>
</comment>
<keyword evidence="6 11" id="KW-0256">Endoplasmic reticulum</keyword>
<dbReference type="InterPro" id="IPR036938">
    <property type="entry name" value="PAP2/HPO_sf"/>
</dbReference>
<protein>
    <recommendedName>
        <fullName evidence="11">Dolichyldiphosphatase</fullName>
        <ecNumber evidence="11">3.6.1.43</ecNumber>
    </recommendedName>
</protein>
<evidence type="ECO:0000256" key="1">
    <source>
        <dbReference type="ARBA" id="ARBA00004477"/>
    </source>
</evidence>
<evidence type="ECO:0000256" key="3">
    <source>
        <dbReference type="ARBA" id="ARBA00005518"/>
    </source>
</evidence>
<comment type="function">
    <text evidence="9 11">Required for efficient N-glycosylation. Necessary for maintaining optimal levels of dolichol-linked oligosaccharides. Hydrolyzes dolichyl pyrophosphate at a very high rate and dolichyl monophosphate at a much lower rate. Does not act on phosphatidate.</text>
</comment>
<dbReference type="STRING" id="5786.F0ZWY8"/>
<dbReference type="Proteomes" id="UP000001064">
    <property type="component" value="Unassembled WGS sequence"/>
</dbReference>
<keyword evidence="15" id="KW-1185">Reference proteome</keyword>
<dbReference type="eggNOG" id="KOG3146">
    <property type="taxonomic scope" value="Eukaryota"/>
</dbReference>
<evidence type="ECO:0000256" key="11">
    <source>
        <dbReference type="RuleBase" id="RU367078"/>
    </source>
</evidence>
<dbReference type="InterPro" id="IPR039667">
    <property type="entry name" value="Dolichyldiphosphatase_PAP2"/>
</dbReference>
<accession>F0ZWY8</accession>
<dbReference type="PANTHER" id="PTHR11247">
    <property type="entry name" value="PALMITOYL-PROTEIN THIOESTERASE/DOLICHYLDIPHOSPHATASE 1"/>
    <property type="match status" value="1"/>
</dbReference>
<dbReference type="EC" id="3.6.1.43" evidence="11"/>
<reference evidence="15" key="1">
    <citation type="journal article" date="2011" name="Genome Biol.">
        <title>Comparative genomics of the social amoebae Dictyostelium discoideum and Dictyostelium purpureum.</title>
        <authorList>
            <consortium name="US DOE Joint Genome Institute (JGI-PGF)"/>
            <person name="Sucgang R."/>
            <person name="Kuo A."/>
            <person name="Tian X."/>
            <person name="Salerno W."/>
            <person name="Parikh A."/>
            <person name="Feasley C.L."/>
            <person name="Dalin E."/>
            <person name="Tu H."/>
            <person name="Huang E."/>
            <person name="Barry K."/>
            <person name="Lindquist E."/>
            <person name="Shapiro H."/>
            <person name="Bruce D."/>
            <person name="Schmutz J."/>
            <person name="Salamov A."/>
            <person name="Fey P."/>
            <person name="Gaudet P."/>
            <person name="Anjard C."/>
            <person name="Babu M.M."/>
            <person name="Basu S."/>
            <person name="Bushmanova Y."/>
            <person name="van der Wel H."/>
            <person name="Katoh-Kurasawa M."/>
            <person name="Dinh C."/>
            <person name="Coutinho P.M."/>
            <person name="Saito T."/>
            <person name="Elias M."/>
            <person name="Schaap P."/>
            <person name="Kay R.R."/>
            <person name="Henrissat B."/>
            <person name="Eichinger L."/>
            <person name="Rivero F."/>
            <person name="Putnam N.H."/>
            <person name="West C.M."/>
            <person name="Loomis W.F."/>
            <person name="Chisholm R.L."/>
            <person name="Shaulsky G."/>
            <person name="Strassmann J.E."/>
            <person name="Queller D.C."/>
            <person name="Kuspa A."/>
            <person name="Grigoriev I.V."/>
        </authorList>
    </citation>
    <scope>NUCLEOTIDE SEQUENCE [LARGE SCALE GENOMIC DNA]</scope>
    <source>
        <strain evidence="15">QSDP1</strain>
    </source>
</reference>
<evidence type="ECO:0000256" key="4">
    <source>
        <dbReference type="ARBA" id="ARBA00022692"/>
    </source>
</evidence>
<name>F0ZWY8_DICPU</name>
<evidence type="ECO:0000256" key="5">
    <source>
        <dbReference type="ARBA" id="ARBA00022801"/>
    </source>
</evidence>
<dbReference type="RefSeq" id="XP_003291932.1">
    <property type="nucleotide sequence ID" value="XM_003291884.1"/>
</dbReference>
<dbReference type="InParanoid" id="F0ZWY8"/>
<evidence type="ECO:0000313" key="15">
    <source>
        <dbReference type="Proteomes" id="UP000001064"/>
    </source>
</evidence>
<evidence type="ECO:0000256" key="6">
    <source>
        <dbReference type="ARBA" id="ARBA00022824"/>
    </source>
</evidence>
<dbReference type="Gene3D" id="1.20.144.10">
    <property type="entry name" value="Phosphatidic acid phosphatase type 2/haloperoxidase"/>
    <property type="match status" value="1"/>
</dbReference>
<evidence type="ECO:0000256" key="7">
    <source>
        <dbReference type="ARBA" id="ARBA00022989"/>
    </source>
</evidence>
<dbReference type="CDD" id="cd03382">
    <property type="entry name" value="PAP2_dolichyldiphosphatase"/>
    <property type="match status" value="1"/>
</dbReference>
<comment type="subcellular location">
    <subcellularLocation>
        <location evidence="1 11">Endoplasmic reticulum membrane</location>
        <topology evidence="1 11">Multi-pass membrane protein</topology>
    </subcellularLocation>
</comment>
<dbReference type="UniPathway" id="UPA00378"/>
<comment type="pathway">
    <text evidence="2 11">Protein modification; protein glycosylation.</text>
</comment>
<keyword evidence="5 11" id="KW-0378">Hydrolase</keyword>
<dbReference type="OMA" id="VYATLIW"/>
<gene>
    <name evidence="14" type="ORF">DICPUDRAFT_39776</name>
</gene>
<evidence type="ECO:0000256" key="10">
    <source>
        <dbReference type="ARBA" id="ARBA00047349"/>
    </source>
</evidence>
<evidence type="ECO:0000256" key="8">
    <source>
        <dbReference type="ARBA" id="ARBA00023136"/>
    </source>
</evidence>
<organism evidence="14 15">
    <name type="scientific">Dictyostelium purpureum</name>
    <name type="common">Slime mold</name>
    <dbReference type="NCBI Taxonomy" id="5786"/>
    <lineage>
        <taxon>Eukaryota</taxon>
        <taxon>Amoebozoa</taxon>
        <taxon>Evosea</taxon>
        <taxon>Eumycetozoa</taxon>
        <taxon>Dictyostelia</taxon>
        <taxon>Dictyosteliales</taxon>
        <taxon>Dictyosteliaceae</taxon>
        <taxon>Dictyostelium</taxon>
    </lineage>
</organism>
<keyword evidence="8 11" id="KW-0472">Membrane</keyword>
<evidence type="ECO:0000256" key="9">
    <source>
        <dbReference type="ARBA" id="ARBA00024907"/>
    </source>
</evidence>
<proteinExistence type="inferred from homology"/>
<dbReference type="InterPro" id="IPR000326">
    <property type="entry name" value="PAP2/HPO"/>
</dbReference>
<evidence type="ECO:0000313" key="14">
    <source>
        <dbReference type="EMBL" id="EGC31532.1"/>
    </source>
</evidence>
<dbReference type="KEGG" id="dpp:DICPUDRAFT_39776"/>
<feature type="domain" description="Phosphatidic acid phosphatase type 2/haloperoxidase" evidence="13">
    <location>
        <begin position="55"/>
        <end position="170"/>
    </location>
</feature>